<dbReference type="OrthoDB" id="354488at2"/>
<dbReference type="AlphaFoldDB" id="E1R5H7"/>
<evidence type="ECO:0000313" key="1">
    <source>
        <dbReference type="EMBL" id="ADK82305.1"/>
    </source>
</evidence>
<sequence length="446" mass="50940">MMSKILSHYMGILPFSLFLCVGLSLGSLFALPADGKLIHDWGGSYRRYLPPPEHDAVRREVLDAELLPADELRRLPAYDLSVRFFSLIPEEPGQRWLCFTFGDEWDLERPGRGSWVIKRDRFTKELLSIRIFLSEDGKNYLDLTSAPSGEASQFSIYLQGRLFQRQVPLSLSLSDVARSSFEKIAQLSSAYVEWSFYFPDPESLPSGPVKELSSVVRTLLPRLHYSDDGVLDENGNYIFIGDGSPQTGEKGLNCSGFVKWIVDGIAYPRTGKLFSVAALKKRRDDRGNRWSSGLETQRDPYFGLDWTRNLALAYRRITFPDAQVDQVNVDDLAFHPYREDVGYPVSWLNSLAWELAVREAGYFYLLAVNEQKGNPPLREYFHTAALFPYLDDKGDLQTIIFESGEETPVEQFIARYPIAYVHLVRVAAERRFDPPAIRLEPTLRRP</sequence>
<dbReference type="KEGG" id="ssm:Spirs_3207"/>
<accession>E1R5H7</accession>
<dbReference type="RefSeq" id="WP_013255764.1">
    <property type="nucleotide sequence ID" value="NC_014364.1"/>
</dbReference>
<dbReference type="Proteomes" id="UP000002318">
    <property type="component" value="Chromosome"/>
</dbReference>
<keyword evidence="2" id="KW-1185">Reference proteome</keyword>
<dbReference type="eggNOG" id="ENOG5033X70">
    <property type="taxonomic scope" value="Bacteria"/>
</dbReference>
<gene>
    <name evidence="1" type="ordered locus">Spirs_3207</name>
</gene>
<name>E1R5H7_SEDSS</name>
<dbReference type="HOGENOM" id="CLU_613802_0_0_12"/>
<evidence type="ECO:0000313" key="2">
    <source>
        <dbReference type="Proteomes" id="UP000002318"/>
    </source>
</evidence>
<dbReference type="EMBL" id="CP002116">
    <property type="protein sequence ID" value="ADK82305.1"/>
    <property type="molecule type" value="Genomic_DNA"/>
</dbReference>
<protein>
    <submittedName>
        <fullName evidence="1">Uncharacterized protein</fullName>
    </submittedName>
</protein>
<dbReference type="STRING" id="573413.Spirs_3207"/>
<reference evidence="1 2" key="1">
    <citation type="journal article" date="2010" name="Stand. Genomic Sci.">
        <title>Complete genome sequence of Spirochaeta smaragdinae type strain (SEBR 4228).</title>
        <authorList>
            <person name="Mavromatis K."/>
            <person name="Yasawong M."/>
            <person name="Chertkov O."/>
            <person name="Lapidus A."/>
            <person name="Lucas S."/>
            <person name="Nolan M."/>
            <person name="Del Rio T.G."/>
            <person name="Tice H."/>
            <person name="Cheng J.F."/>
            <person name="Pitluck S."/>
            <person name="Liolios K."/>
            <person name="Ivanova N."/>
            <person name="Tapia R."/>
            <person name="Han C."/>
            <person name="Bruce D."/>
            <person name="Goodwin L."/>
            <person name="Pati A."/>
            <person name="Chen A."/>
            <person name="Palaniappan K."/>
            <person name="Land M."/>
            <person name="Hauser L."/>
            <person name="Chang Y.J."/>
            <person name="Jeffries C.D."/>
            <person name="Detter J.C."/>
            <person name="Rohde M."/>
            <person name="Brambilla E."/>
            <person name="Spring S."/>
            <person name="Goker M."/>
            <person name="Sikorski J."/>
            <person name="Woyke T."/>
            <person name="Bristow J."/>
            <person name="Eisen J.A."/>
            <person name="Markowitz V."/>
            <person name="Hugenholtz P."/>
            <person name="Klenk H.P."/>
            <person name="Kyrpides N.C."/>
        </authorList>
    </citation>
    <scope>NUCLEOTIDE SEQUENCE [LARGE SCALE GENOMIC DNA]</scope>
    <source>
        <strain evidence="2">DSM 11293 / JCM 15392 / SEBR 4228</strain>
    </source>
</reference>
<proteinExistence type="predicted"/>
<organism evidence="1 2">
    <name type="scientific">Sediminispirochaeta smaragdinae (strain DSM 11293 / JCM 15392 / SEBR 4228)</name>
    <name type="common">Spirochaeta smaragdinae</name>
    <dbReference type="NCBI Taxonomy" id="573413"/>
    <lineage>
        <taxon>Bacteria</taxon>
        <taxon>Pseudomonadati</taxon>
        <taxon>Spirochaetota</taxon>
        <taxon>Spirochaetia</taxon>
        <taxon>Spirochaetales</taxon>
        <taxon>Spirochaetaceae</taxon>
        <taxon>Sediminispirochaeta</taxon>
    </lineage>
</organism>